<gene>
    <name evidence="2" type="ORF">APUU_30857A</name>
</gene>
<feature type="compositionally biased region" description="Basic and acidic residues" evidence="1">
    <location>
        <begin position="20"/>
        <end position="46"/>
    </location>
</feature>
<evidence type="ECO:0000256" key="1">
    <source>
        <dbReference type="SAM" id="MobiDB-lite"/>
    </source>
</evidence>
<feature type="region of interest" description="Disordered" evidence="1">
    <location>
        <begin position="1"/>
        <end position="66"/>
    </location>
</feature>
<dbReference type="AlphaFoldDB" id="A0A7R8ALD8"/>
<dbReference type="GeneID" id="64972637"/>
<evidence type="ECO:0000313" key="3">
    <source>
        <dbReference type="Proteomes" id="UP000654913"/>
    </source>
</evidence>
<dbReference type="KEGG" id="apuu:APUU_30857A"/>
<proteinExistence type="predicted"/>
<keyword evidence="3" id="KW-1185">Reference proteome</keyword>
<feature type="compositionally biased region" description="Polar residues" evidence="1">
    <location>
        <begin position="56"/>
        <end position="66"/>
    </location>
</feature>
<dbReference type="EMBL" id="AP024445">
    <property type="protein sequence ID" value="BCS22632.1"/>
    <property type="molecule type" value="Genomic_DNA"/>
</dbReference>
<dbReference type="RefSeq" id="XP_041554826.1">
    <property type="nucleotide sequence ID" value="XM_041701997.1"/>
</dbReference>
<dbReference type="Proteomes" id="UP000654913">
    <property type="component" value="Chromosome 3"/>
</dbReference>
<name>A0A7R8ALD8_9EURO</name>
<protein>
    <submittedName>
        <fullName evidence="2">Uncharacterized protein</fullName>
    </submittedName>
</protein>
<sequence>MSRTSVSSERIEEFAQELLPLDHRASNDDTQRNEDSEPESESEHSRPPSIQHAKQKPSTAQKIGAY</sequence>
<evidence type="ECO:0000313" key="2">
    <source>
        <dbReference type="EMBL" id="BCS22632.1"/>
    </source>
</evidence>
<reference evidence="2" key="1">
    <citation type="submission" date="2021-01" db="EMBL/GenBank/DDBJ databases">
        <authorList>
            <consortium name="Aspergillus puulaauensis MK2 genome sequencing consortium"/>
            <person name="Kazuki M."/>
            <person name="Futagami T."/>
        </authorList>
    </citation>
    <scope>NUCLEOTIDE SEQUENCE</scope>
    <source>
        <strain evidence="2">MK2</strain>
    </source>
</reference>
<accession>A0A7R8ALD8</accession>
<organism evidence="2 3">
    <name type="scientific">Aspergillus puulaauensis</name>
    <dbReference type="NCBI Taxonomy" id="1220207"/>
    <lineage>
        <taxon>Eukaryota</taxon>
        <taxon>Fungi</taxon>
        <taxon>Dikarya</taxon>
        <taxon>Ascomycota</taxon>
        <taxon>Pezizomycotina</taxon>
        <taxon>Eurotiomycetes</taxon>
        <taxon>Eurotiomycetidae</taxon>
        <taxon>Eurotiales</taxon>
        <taxon>Aspergillaceae</taxon>
        <taxon>Aspergillus</taxon>
    </lineage>
</organism>
<reference evidence="2" key="2">
    <citation type="submission" date="2021-02" db="EMBL/GenBank/DDBJ databases">
        <title>Aspergillus puulaauensis MK2 genome sequence.</title>
        <authorList>
            <person name="Futagami T."/>
            <person name="Mori K."/>
            <person name="Kadooka C."/>
            <person name="Tanaka T."/>
        </authorList>
    </citation>
    <scope>NUCLEOTIDE SEQUENCE</scope>
    <source>
        <strain evidence="2">MK2</strain>
    </source>
</reference>